<gene>
    <name evidence="6" type="ORF">MQH31_02725</name>
</gene>
<sequence length="214" mass="23327">MNNSSGLGLRERKRARTSEVIHVAAAELALERGLDAATIEAISDRAGVSTRTFFNYFPTKEDAVLGIDEVAVSAELDKVRGCDGDLFLALFDLITALFEATGGGIKSDLKRDVIRKYPHLMTRQMVRVAELEDRLSAIVAGWLAKDARFAEQTEAEHLEAARIILGVSLATVRITMKKWASDPDPATGPPASAAPRETYERAIATLGTVMEKLR</sequence>
<dbReference type="GO" id="GO:0003700">
    <property type="term" value="F:DNA-binding transcription factor activity"/>
    <property type="evidence" value="ECO:0007669"/>
    <property type="project" value="TreeGrafter"/>
</dbReference>
<evidence type="ECO:0000313" key="6">
    <source>
        <dbReference type="EMBL" id="MCI4656727.1"/>
    </source>
</evidence>
<organism evidence="6 7">
    <name type="scientific">Cryobacterium zhongshanensis</name>
    <dbReference type="NCBI Taxonomy" id="2928153"/>
    <lineage>
        <taxon>Bacteria</taxon>
        <taxon>Bacillati</taxon>
        <taxon>Actinomycetota</taxon>
        <taxon>Actinomycetes</taxon>
        <taxon>Micrococcales</taxon>
        <taxon>Microbacteriaceae</taxon>
        <taxon>Cryobacterium</taxon>
    </lineage>
</organism>
<evidence type="ECO:0000256" key="3">
    <source>
        <dbReference type="ARBA" id="ARBA00023163"/>
    </source>
</evidence>
<dbReference type="SUPFAM" id="SSF46689">
    <property type="entry name" value="Homeodomain-like"/>
    <property type="match status" value="1"/>
</dbReference>
<feature type="DNA-binding region" description="H-T-H motif" evidence="4">
    <location>
        <begin position="38"/>
        <end position="57"/>
    </location>
</feature>
<dbReference type="Pfam" id="PF00440">
    <property type="entry name" value="TetR_N"/>
    <property type="match status" value="1"/>
</dbReference>
<dbReference type="AlphaFoldDB" id="A0AA41QTJ6"/>
<dbReference type="PROSITE" id="PS50977">
    <property type="entry name" value="HTH_TETR_2"/>
    <property type="match status" value="1"/>
</dbReference>
<protein>
    <submittedName>
        <fullName evidence="6">TetR/AcrR family transcriptional regulator</fullName>
    </submittedName>
</protein>
<evidence type="ECO:0000256" key="4">
    <source>
        <dbReference type="PROSITE-ProRule" id="PRU00335"/>
    </source>
</evidence>
<dbReference type="InterPro" id="IPR050109">
    <property type="entry name" value="HTH-type_TetR-like_transc_reg"/>
</dbReference>
<accession>A0AA41QTJ6</accession>
<name>A0AA41QTJ6_9MICO</name>
<dbReference type="PANTHER" id="PTHR30055">
    <property type="entry name" value="HTH-TYPE TRANSCRIPTIONAL REGULATOR RUTR"/>
    <property type="match status" value="1"/>
</dbReference>
<dbReference type="RefSeq" id="WP_134535371.1">
    <property type="nucleotide sequence ID" value="NZ_JALGAR010000001.1"/>
</dbReference>
<reference evidence="6" key="1">
    <citation type="submission" date="2022-03" db="EMBL/GenBank/DDBJ databases">
        <title>Cryobacterium sp. nov. strain ZS14-85, isolated from Antarctic soil.</title>
        <authorList>
            <person name="Li J."/>
            <person name="Niu G."/>
        </authorList>
    </citation>
    <scope>NUCLEOTIDE SEQUENCE</scope>
    <source>
        <strain evidence="6">ZS14-85</strain>
    </source>
</reference>
<evidence type="ECO:0000256" key="1">
    <source>
        <dbReference type="ARBA" id="ARBA00023015"/>
    </source>
</evidence>
<keyword evidence="1" id="KW-0805">Transcription regulation</keyword>
<keyword evidence="7" id="KW-1185">Reference proteome</keyword>
<dbReference type="InterPro" id="IPR023772">
    <property type="entry name" value="DNA-bd_HTH_TetR-type_CS"/>
</dbReference>
<evidence type="ECO:0000256" key="2">
    <source>
        <dbReference type="ARBA" id="ARBA00023125"/>
    </source>
</evidence>
<dbReference type="PANTHER" id="PTHR30055:SF234">
    <property type="entry name" value="HTH-TYPE TRANSCRIPTIONAL REGULATOR BETI"/>
    <property type="match status" value="1"/>
</dbReference>
<proteinExistence type="predicted"/>
<dbReference type="InterPro" id="IPR009057">
    <property type="entry name" value="Homeodomain-like_sf"/>
</dbReference>
<dbReference type="InterPro" id="IPR001647">
    <property type="entry name" value="HTH_TetR"/>
</dbReference>
<dbReference type="EMBL" id="JALGAR010000001">
    <property type="protein sequence ID" value="MCI4656727.1"/>
    <property type="molecule type" value="Genomic_DNA"/>
</dbReference>
<keyword evidence="3" id="KW-0804">Transcription</keyword>
<keyword evidence="2 4" id="KW-0238">DNA-binding</keyword>
<dbReference type="Gene3D" id="1.10.357.10">
    <property type="entry name" value="Tetracycline Repressor, domain 2"/>
    <property type="match status" value="1"/>
</dbReference>
<comment type="caution">
    <text evidence="6">The sequence shown here is derived from an EMBL/GenBank/DDBJ whole genome shotgun (WGS) entry which is preliminary data.</text>
</comment>
<dbReference type="Proteomes" id="UP001165341">
    <property type="component" value="Unassembled WGS sequence"/>
</dbReference>
<evidence type="ECO:0000313" key="7">
    <source>
        <dbReference type="Proteomes" id="UP001165341"/>
    </source>
</evidence>
<evidence type="ECO:0000259" key="5">
    <source>
        <dbReference type="PROSITE" id="PS50977"/>
    </source>
</evidence>
<dbReference type="GO" id="GO:0000976">
    <property type="term" value="F:transcription cis-regulatory region binding"/>
    <property type="evidence" value="ECO:0007669"/>
    <property type="project" value="TreeGrafter"/>
</dbReference>
<dbReference type="PROSITE" id="PS01081">
    <property type="entry name" value="HTH_TETR_1"/>
    <property type="match status" value="1"/>
</dbReference>
<feature type="domain" description="HTH tetR-type" evidence="5">
    <location>
        <begin position="15"/>
        <end position="75"/>
    </location>
</feature>